<sequence>MPTLSCCHDLDATKRDRFELLSAYLDGEVTPDERQQVLCWLQQDDGARTLYNRLLALRQGLRTKSVSSSCDPEETIAGVFQGLNHRLRLVTMASLGVAAIGVINLLSGGAGAGNSSWRMATNAQPESLKIALDRPAFPIPETSPAMSTELSSPMEAGGLPIDSEL</sequence>
<feature type="region of interest" description="Disordered" evidence="1">
    <location>
        <begin position="141"/>
        <end position="165"/>
    </location>
</feature>
<evidence type="ECO:0000256" key="1">
    <source>
        <dbReference type="SAM" id="MobiDB-lite"/>
    </source>
</evidence>
<proteinExistence type="predicted"/>
<reference evidence="3 4" key="1">
    <citation type="submission" date="2016-11" db="EMBL/GenBank/DDBJ databases">
        <title>Draft Genome Sequences of Nine Cyanobacterial Strains from Diverse Habitats.</title>
        <authorList>
            <person name="Zhu T."/>
            <person name="Hou S."/>
            <person name="Lu X."/>
            <person name="Hess W.R."/>
        </authorList>
    </citation>
    <scope>NUCLEOTIDE SEQUENCE [LARGE SCALE GENOMIC DNA]</scope>
    <source>
        <strain evidence="3 4">NIES-30</strain>
    </source>
</reference>
<dbReference type="AlphaFoldDB" id="A0A1U7J5Q2"/>
<evidence type="ECO:0000259" key="2">
    <source>
        <dbReference type="Pfam" id="PF13490"/>
    </source>
</evidence>
<dbReference type="STRING" id="549789.NIES30_11385"/>
<name>A0A1U7J5Q2_9CYAN</name>
<evidence type="ECO:0000313" key="3">
    <source>
        <dbReference type="EMBL" id="OKH48094.1"/>
    </source>
</evidence>
<keyword evidence="4" id="KW-1185">Reference proteome</keyword>
<comment type="caution">
    <text evidence="3">The sequence shown here is derived from an EMBL/GenBank/DDBJ whole genome shotgun (WGS) entry which is preliminary data.</text>
</comment>
<protein>
    <recommendedName>
        <fullName evidence="2">Putative zinc-finger domain-containing protein</fullName>
    </recommendedName>
</protein>
<gene>
    <name evidence="3" type="ORF">NIES30_11385</name>
</gene>
<accession>A0A1U7J5Q2</accession>
<evidence type="ECO:0000313" key="4">
    <source>
        <dbReference type="Proteomes" id="UP000185557"/>
    </source>
</evidence>
<dbReference type="Pfam" id="PF13490">
    <property type="entry name" value="zf-HC2"/>
    <property type="match status" value="1"/>
</dbReference>
<dbReference type="Proteomes" id="UP000185557">
    <property type="component" value="Unassembled WGS sequence"/>
</dbReference>
<organism evidence="3 4">
    <name type="scientific">Phormidium tenue NIES-30</name>
    <dbReference type="NCBI Taxonomy" id="549789"/>
    <lineage>
        <taxon>Bacteria</taxon>
        <taxon>Bacillati</taxon>
        <taxon>Cyanobacteriota</taxon>
        <taxon>Cyanophyceae</taxon>
        <taxon>Oscillatoriophycideae</taxon>
        <taxon>Oscillatoriales</taxon>
        <taxon>Oscillatoriaceae</taxon>
        <taxon>Phormidium</taxon>
    </lineage>
</organism>
<dbReference type="EMBL" id="MRCG01000007">
    <property type="protein sequence ID" value="OKH48094.1"/>
    <property type="molecule type" value="Genomic_DNA"/>
</dbReference>
<feature type="domain" description="Putative zinc-finger" evidence="2">
    <location>
        <begin position="19"/>
        <end position="37"/>
    </location>
</feature>
<dbReference type="InterPro" id="IPR027383">
    <property type="entry name" value="Znf_put"/>
</dbReference>